<name>A0A5E6W3G8_PSEFL</name>
<gene>
    <name evidence="5" type="ORF">PS662_04475</name>
</gene>
<sequence length="97" mass="10564">MSSYQAIEWVVSGASGSGGTNEPAPLTAKETQALLWHFKGKTSWEIAMIQRCSVSTINFHFANIRRKFAVSSRGAALLKAIETGALKVDEIDLRGRP</sequence>
<evidence type="ECO:0000256" key="1">
    <source>
        <dbReference type="ARBA" id="ARBA00023015"/>
    </source>
</evidence>
<evidence type="ECO:0000313" key="5">
    <source>
        <dbReference type="EMBL" id="VVN23171.1"/>
    </source>
</evidence>
<organism evidence="5 6">
    <name type="scientific">Pseudomonas fluorescens</name>
    <dbReference type="NCBI Taxonomy" id="294"/>
    <lineage>
        <taxon>Bacteria</taxon>
        <taxon>Pseudomonadati</taxon>
        <taxon>Pseudomonadota</taxon>
        <taxon>Gammaproteobacteria</taxon>
        <taxon>Pseudomonadales</taxon>
        <taxon>Pseudomonadaceae</taxon>
        <taxon>Pseudomonas</taxon>
    </lineage>
</organism>
<dbReference type="InterPro" id="IPR016032">
    <property type="entry name" value="Sig_transdc_resp-reg_C-effctor"/>
</dbReference>
<dbReference type="CDD" id="cd06170">
    <property type="entry name" value="LuxR_C_like"/>
    <property type="match status" value="1"/>
</dbReference>
<dbReference type="PANTHER" id="PTHR44688">
    <property type="entry name" value="DNA-BINDING TRANSCRIPTIONAL ACTIVATOR DEVR_DOSR"/>
    <property type="match status" value="1"/>
</dbReference>
<dbReference type="Gene3D" id="1.10.10.10">
    <property type="entry name" value="Winged helix-like DNA-binding domain superfamily/Winged helix DNA-binding domain"/>
    <property type="match status" value="1"/>
</dbReference>
<accession>A0A5E6W3G8</accession>
<dbReference type="SUPFAM" id="SSF46894">
    <property type="entry name" value="C-terminal effector domain of the bipartite response regulators"/>
    <property type="match status" value="1"/>
</dbReference>
<dbReference type="PROSITE" id="PS50043">
    <property type="entry name" value="HTH_LUXR_2"/>
    <property type="match status" value="1"/>
</dbReference>
<dbReference type="AlphaFoldDB" id="A0A5E6W3G8"/>
<dbReference type="PANTHER" id="PTHR44688:SF16">
    <property type="entry name" value="DNA-BINDING TRANSCRIPTIONAL ACTIVATOR DEVR_DOSR"/>
    <property type="match status" value="1"/>
</dbReference>
<dbReference type="GO" id="GO:0003677">
    <property type="term" value="F:DNA binding"/>
    <property type="evidence" value="ECO:0007669"/>
    <property type="project" value="UniProtKB-KW"/>
</dbReference>
<keyword evidence="2" id="KW-0238">DNA-binding</keyword>
<dbReference type="GO" id="GO:0006355">
    <property type="term" value="P:regulation of DNA-templated transcription"/>
    <property type="evidence" value="ECO:0007669"/>
    <property type="project" value="InterPro"/>
</dbReference>
<keyword evidence="1" id="KW-0805">Transcription regulation</keyword>
<dbReference type="Proteomes" id="UP000326953">
    <property type="component" value="Unassembled WGS sequence"/>
</dbReference>
<dbReference type="InterPro" id="IPR000792">
    <property type="entry name" value="Tscrpt_reg_LuxR_C"/>
</dbReference>
<dbReference type="RefSeq" id="WP_224791403.1">
    <property type="nucleotide sequence ID" value="NZ_CABVHK010000016.1"/>
</dbReference>
<proteinExistence type="predicted"/>
<dbReference type="EMBL" id="CABVHK010000016">
    <property type="protein sequence ID" value="VVN23171.1"/>
    <property type="molecule type" value="Genomic_DNA"/>
</dbReference>
<protein>
    <recommendedName>
        <fullName evidence="4">HTH luxR-type domain-containing protein</fullName>
    </recommendedName>
</protein>
<reference evidence="5 6" key="1">
    <citation type="submission" date="2019-09" db="EMBL/GenBank/DDBJ databases">
        <authorList>
            <person name="Chandra G."/>
            <person name="Truman W A."/>
        </authorList>
    </citation>
    <scope>NUCLEOTIDE SEQUENCE [LARGE SCALE GENOMIC DNA]</scope>
    <source>
        <strain evidence="5">PS662</strain>
    </source>
</reference>
<keyword evidence="3" id="KW-0804">Transcription</keyword>
<evidence type="ECO:0000256" key="3">
    <source>
        <dbReference type="ARBA" id="ARBA00023163"/>
    </source>
</evidence>
<dbReference type="SMART" id="SM00421">
    <property type="entry name" value="HTH_LUXR"/>
    <property type="match status" value="1"/>
</dbReference>
<evidence type="ECO:0000313" key="6">
    <source>
        <dbReference type="Proteomes" id="UP000326953"/>
    </source>
</evidence>
<evidence type="ECO:0000259" key="4">
    <source>
        <dbReference type="PROSITE" id="PS50043"/>
    </source>
</evidence>
<dbReference type="InterPro" id="IPR036388">
    <property type="entry name" value="WH-like_DNA-bd_sf"/>
</dbReference>
<dbReference type="Pfam" id="PF00196">
    <property type="entry name" value="GerE"/>
    <property type="match status" value="1"/>
</dbReference>
<feature type="domain" description="HTH luxR-type" evidence="4">
    <location>
        <begin position="19"/>
        <end position="84"/>
    </location>
</feature>
<evidence type="ECO:0000256" key="2">
    <source>
        <dbReference type="ARBA" id="ARBA00023125"/>
    </source>
</evidence>